<name>F4REQ4_MELLP</name>
<dbReference type="GeneID" id="18929723"/>
<proteinExistence type="predicted"/>
<dbReference type="Proteomes" id="UP000001072">
    <property type="component" value="Unassembled WGS sequence"/>
</dbReference>
<keyword evidence="2" id="KW-1185">Reference proteome</keyword>
<dbReference type="EMBL" id="GL883098">
    <property type="protein sequence ID" value="EGG09239.1"/>
    <property type="molecule type" value="Genomic_DNA"/>
</dbReference>
<reference evidence="2" key="1">
    <citation type="journal article" date="2011" name="Proc. Natl. Acad. Sci. U.S.A.">
        <title>Obligate biotrophy features unraveled by the genomic analysis of rust fungi.</title>
        <authorList>
            <person name="Duplessis S."/>
            <person name="Cuomo C.A."/>
            <person name="Lin Y.-C."/>
            <person name="Aerts A."/>
            <person name="Tisserant E."/>
            <person name="Veneault-Fourrey C."/>
            <person name="Joly D.L."/>
            <person name="Hacquard S."/>
            <person name="Amselem J."/>
            <person name="Cantarel B.L."/>
            <person name="Chiu R."/>
            <person name="Coutinho P.M."/>
            <person name="Feau N."/>
            <person name="Field M."/>
            <person name="Frey P."/>
            <person name="Gelhaye E."/>
            <person name="Goldberg J."/>
            <person name="Grabherr M.G."/>
            <person name="Kodira C.D."/>
            <person name="Kohler A."/>
            <person name="Kuees U."/>
            <person name="Lindquist E.A."/>
            <person name="Lucas S.M."/>
            <person name="Mago R."/>
            <person name="Mauceli E."/>
            <person name="Morin E."/>
            <person name="Murat C."/>
            <person name="Pangilinan J.L."/>
            <person name="Park R."/>
            <person name="Pearson M."/>
            <person name="Quesneville H."/>
            <person name="Rouhier N."/>
            <person name="Sakthikumar S."/>
            <person name="Salamov A.A."/>
            <person name="Schmutz J."/>
            <person name="Selles B."/>
            <person name="Shapiro H."/>
            <person name="Tanguay P."/>
            <person name="Tuskan G.A."/>
            <person name="Henrissat B."/>
            <person name="Van de Peer Y."/>
            <person name="Rouze P."/>
            <person name="Ellis J.G."/>
            <person name="Dodds P.N."/>
            <person name="Schein J.E."/>
            <person name="Zhong S."/>
            <person name="Hamelin R.C."/>
            <person name="Grigoriev I.V."/>
            <person name="Szabo L.J."/>
            <person name="Martin F."/>
        </authorList>
    </citation>
    <scope>NUCLEOTIDE SEQUENCE [LARGE SCALE GENOMIC DNA]</scope>
    <source>
        <strain evidence="2">98AG31 / pathotype 3-4-7</strain>
    </source>
</reference>
<sequence length="245" mass="27439">MSPNDKPSDDELLRGSIEVKKIDPSRFQDAIPELKLHGSNFHSWLHDLSNAILLMLNIDEYLLRPKPVIDNIWTVSIDAKCLELIQILLTKEFQVIVSDCEFAHNAVHELRIYLHTQALARESIVGLHDPSSTGFGSSTELGRQYASIQSDTEEITDRPKLHLSPSSTIIGLTNRHALRATLEAIYDTGDHATHPKPSCSSVLQIGLYLIPIFTSFHSSGKINKPQNEFPYHLHQSNAQASMTQL</sequence>
<accession>F4REQ4</accession>
<evidence type="ECO:0000313" key="2">
    <source>
        <dbReference type="Proteomes" id="UP000001072"/>
    </source>
</evidence>
<dbReference type="HOGENOM" id="CLU_1133805_0_0_1"/>
<dbReference type="InParanoid" id="F4REQ4"/>
<organism evidence="2">
    <name type="scientific">Melampsora larici-populina (strain 98AG31 / pathotype 3-4-7)</name>
    <name type="common">Poplar leaf rust fungus</name>
    <dbReference type="NCBI Taxonomy" id="747676"/>
    <lineage>
        <taxon>Eukaryota</taxon>
        <taxon>Fungi</taxon>
        <taxon>Dikarya</taxon>
        <taxon>Basidiomycota</taxon>
        <taxon>Pucciniomycotina</taxon>
        <taxon>Pucciniomycetes</taxon>
        <taxon>Pucciniales</taxon>
        <taxon>Melampsoraceae</taxon>
        <taxon>Melampsora</taxon>
    </lineage>
</organism>
<dbReference type="AlphaFoldDB" id="F4REQ4"/>
<dbReference type="RefSeq" id="XP_007407599.1">
    <property type="nucleotide sequence ID" value="XM_007407537.1"/>
</dbReference>
<protein>
    <submittedName>
        <fullName evidence="1">Uncharacterized protein</fullName>
    </submittedName>
</protein>
<gene>
    <name evidence="1" type="ORF">MELLADRAFT_61393</name>
</gene>
<evidence type="ECO:0000313" key="1">
    <source>
        <dbReference type="EMBL" id="EGG09239.1"/>
    </source>
</evidence>
<dbReference type="KEGG" id="mlr:MELLADRAFT_61393"/>
<dbReference type="VEuPathDB" id="FungiDB:MELLADRAFT_61393"/>